<reference evidence="3" key="1">
    <citation type="submission" date="2020-10" db="EMBL/GenBank/DDBJ databases">
        <title>Unveiling of a novel bifunctional photoreceptor, Dualchrome1, isolated from a cosmopolitan green alga.</title>
        <authorList>
            <person name="Suzuki S."/>
            <person name="Kawachi M."/>
        </authorList>
    </citation>
    <scope>NUCLEOTIDE SEQUENCE</scope>
    <source>
        <strain evidence="3">NIES 2893</strain>
    </source>
</reference>
<organism evidence="3 4">
    <name type="scientific">Pycnococcus provasolii</name>
    <dbReference type="NCBI Taxonomy" id="41880"/>
    <lineage>
        <taxon>Eukaryota</taxon>
        <taxon>Viridiplantae</taxon>
        <taxon>Chlorophyta</taxon>
        <taxon>Pseudoscourfieldiophyceae</taxon>
        <taxon>Pseudoscourfieldiales</taxon>
        <taxon>Pycnococcaceae</taxon>
        <taxon>Pycnococcus</taxon>
    </lineage>
</organism>
<dbReference type="AlphaFoldDB" id="A0A830H5K9"/>
<dbReference type="Gene3D" id="1.25.40.690">
    <property type="match status" value="1"/>
</dbReference>
<feature type="compositionally biased region" description="Basic and acidic residues" evidence="1">
    <location>
        <begin position="146"/>
        <end position="158"/>
    </location>
</feature>
<feature type="region of interest" description="Disordered" evidence="1">
    <location>
        <begin position="250"/>
        <end position="306"/>
    </location>
</feature>
<proteinExistence type="predicted"/>
<feature type="compositionally biased region" description="Acidic residues" evidence="1">
    <location>
        <begin position="271"/>
        <end position="287"/>
    </location>
</feature>
<comment type="caution">
    <text evidence="3">The sequence shown here is derived from an EMBL/GenBank/DDBJ whole genome shotgun (WGS) entry which is preliminary data.</text>
</comment>
<evidence type="ECO:0000256" key="1">
    <source>
        <dbReference type="SAM" id="MobiDB-lite"/>
    </source>
</evidence>
<feature type="compositionally biased region" description="Low complexity" evidence="1">
    <location>
        <begin position="250"/>
        <end position="265"/>
    </location>
</feature>
<protein>
    <recommendedName>
        <fullName evidence="2">Nuclear pore complex protein NUP96 C-terminal domain-containing protein</fullName>
    </recommendedName>
</protein>
<evidence type="ECO:0000313" key="3">
    <source>
        <dbReference type="EMBL" id="GHP01802.1"/>
    </source>
</evidence>
<accession>A0A830H5K9</accession>
<dbReference type="EMBL" id="BNJQ01000002">
    <property type="protein sequence ID" value="GHP01802.1"/>
    <property type="molecule type" value="Genomic_DNA"/>
</dbReference>
<evidence type="ECO:0000259" key="2">
    <source>
        <dbReference type="Pfam" id="PF12110"/>
    </source>
</evidence>
<feature type="region of interest" description="Disordered" evidence="1">
    <location>
        <begin position="1"/>
        <end position="29"/>
    </location>
</feature>
<gene>
    <name evidence="3" type="ORF">PPROV_000055900</name>
</gene>
<dbReference type="Proteomes" id="UP000660262">
    <property type="component" value="Unassembled WGS sequence"/>
</dbReference>
<dbReference type="InterPro" id="IPR021967">
    <property type="entry name" value="Nup98_C"/>
</dbReference>
<name>A0A830H5K9_9CHLO</name>
<sequence length="968" mass="102695">MAPAPESTPTPKHAHTHLPPPTDGEPTHVAAKRAAAVCARYLAGADERTVPASAPPACPLLSSDVFPVTAAECRDTADVGRMLGASFRVGFGPGGRIAMPALAAHKSTSSNERVSKVAMGRLAHDRGDAETVSRLLDAHLACSVPREGEHGRIEEEPTKSSQPPARDYECGRARWSAVNGEAIAIASALLGPNADGSTNLRKRKSLGIEAIASFAQANADAPAAHAVATLSLLSTLYGASAMGPATAAAMSKATPQLSPQQQSLPWRDNNDGDGDGDGDAAMDDDEPGALVPIENDGGAGAGAGDAAEKDEADANLSACASLARGAVFGRWLRRRLAGALANSPSPDAQALLSLLKRRPMAAIAHLTTSRDTKLAALAAAMCGDMSRAGSDDSSSRALMREQMAVWDDEGCTRQMDARRHAMYLLLSGDVAEGLRVAEMALGIGSLGWLCHVACHYWYGSGGLLNSPPTSMDALFAADAVAHPLGAALDGVASAEHAPPAHPPAGPVDALTRNDGWTHGGCDAQFAYMSASVADDMTSLRAWLTTAMAARGRGPKALALTAWVEHTALRSLDSEVIMHRWRRIMRPDVYTDADESTFVPTRRICPCPFEREIEVPLSLEWRRCSGPGEISAWDDPVERHAYACAVSRLHRDAAAECENLRLPFQAIYIALHHPDAAVGAHVARDVLHRSVADWYPSLASVLAPSRLYSHGTQAEDPEAEAKASQAAHFLVHVLGVPLSWLMEACADWMRSEQKPVRELHFHILAKARDGVRGRRMDALFRDVVAPRLLLANRHVDVLRFAIALRTSRAESATTTFNFFSDADSDALRPSAHIEEAYLAHQALRRATAPTQAARMRLAAEWRTASAWAAHAPGDDTAMEVSVEEDARSPSFIAQTSLELLAATGRLNAACGEAGRLAVAKMARDAVASLFAAIADGGEISVSDLVPVIKAAPLTVTERSHALEKVEDLK</sequence>
<keyword evidence="4" id="KW-1185">Reference proteome</keyword>
<feature type="domain" description="Nuclear pore complex protein NUP96 C-terminal" evidence="2">
    <location>
        <begin position="645"/>
        <end position="745"/>
    </location>
</feature>
<dbReference type="Pfam" id="PF12110">
    <property type="entry name" value="Nup96"/>
    <property type="match status" value="2"/>
</dbReference>
<feature type="region of interest" description="Disordered" evidence="1">
    <location>
        <begin position="146"/>
        <end position="167"/>
    </location>
</feature>
<feature type="domain" description="Nuclear pore complex protein NUP96 C-terminal" evidence="2">
    <location>
        <begin position="349"/>
        <end position="460"/>
    </location>
</feature>
<evidence type="ECO:0000313" key="4">
    <source>
        <dbReference type="Proteomes" id="UP000660262"/>
    </source>
</evidence>